<evidence type="ECO:0000313" key="2">
    <source>
        <dbReference type="EMBL" id="OGC39899.1"/>
    </source>
</evidence>
<gene>
    <name evidence="2" type="ORF">A2438_05235</name>
</gene>
<name>A0A1F4U4U7_UNCSA</name>
<dbReference type="InterPro" id="IPR009000">
    <property type="entry name" value="Transl_B-barrel_sf"/>
</dbReference>
<evidence type="ECO:0008006" key="4">
    <source>
        <dbReference type="Google" id="ProtNLM"/>
    </source>
</evidence>
<dbReference type="Proteomes" id="UP000179242">
    <property type="component" value="Unassembled WGS sequence"/>
</dbReference>
<feature type="compositionally biased region" description="Basic and acidic residues" evidence="1">
    <location>
        <begin position="151"/>
        <end position="160"/>
    </location>
</feature>
<accession>A0A1F4U4U7</accession>
<evidence type="ECO:0000313" key="3">
    <source>
        <dbReference type="Proteomes" id="UP000179242"/>
    </source>
</evidence>
<dbReference type="SUPFAM" id="SSF50447">
    <property type="entry name" value="Translation proteins"/>
    <property type="match status" value="1"/>
</dbReference>
<reference evidence="2 3" key="1">
    <citation type="journal article" date="2016" name="Nat. Commun.">
        <title>Thousands of microbial genomes shed light on interconnected biogeochemical processes in an aquifer system.</title>
        <authorList>
            <person name="Anantharaman K."/>
            <person name="Brown C.T."/>
            <person name="Hug L.A."/>
            <person name="Sharon I."/>
            <person name="Castelle C.J."/>
            <person name="Probst A.J."/>
            <person name="Thomas B.C."/>
            <person name="Singh A."/>
            <person name="Wilkins M.J."/>
            <person name="Karaoz U."/>
            <person name="Brodie E.L."/>
            <person name="Williams K.H."/>
            <person name="Hubbard S.S."/>
            <person name="Banfield J.F."/>
        </authorList>
    </citation>
    <scope>NUCLEOTIDE SEQUENCE [LARGE SCALE GENOMIC DNA]</scope>
</reference>
<sequence>MKKPPAKKKKASGPKPIGKITHYFGKINVAVVKLSAPLKAGDHILIRTGEGEFTQKVDSMQVNHKTILGARKGSEIGLKISKKAKEGDLVFKAEQPQPEQLPIMPIPKVEYKPILPQRIETRKEPEHRMVPPHIIPQPPPAPPRQQPKPRGYNDVKFLKF</sequence>
<feature type="region of interest" description="Disordered" evidence="1">
    <location>
        <begin position="123"/>
        <end position="160"/>
    </location>
</feature>
<proteinExistence type="predicted"/>
<evidence type="ECO:0000256" key="1">
    <source>
        <dbReference type="SAM" id="MobiDB-lite"/>
    </source>
</evidence>
<dbReference type="EMBL" id="MEUJ01000005">
    <property type="protein sequence ID" value="OGC39899.1"/>
    <property type="molecule type" value="Genomic_DNA"/>
</dbReference>
<protein>
    <recommendedName>
        <fullName evidence="4">Translation elongation factor-like protein</fullName>
    </recommendedName>
</protein>
<comment type="caution">
    <text evidence="2">The sequence shown here is derived from an EMBL/GenBank/DDBJ whole genome shotgun (WGS) entry which is preliminary data.</text>
</comment>
<organism evidence="2 3">
    <name type="scientific">candidate division WOR-1 bacterium RIFOXYC2_FULL_46_14</name>
    <dbReference type="NCBI Taxonomy" id="1802587"/>
    <lineage>
        <taxon>Bacteria</taxon>
        <taxon>Bacillati</taxon>
        <taxon>Saganbacteria</taxon>
    </lineage>
</organism>
<dbReference type="AlphaFoldDB" id="A0A1F4U4U7"/>
<feature type="compositionally biased region" description="Pro residues" evidence="1">
    <location>
        <begin position="133"/>
        <end position="146"/>
    </location>
</feature>